<dbReference type="PROSITE" id="PS50922">
    <property type="entry name" value="TLC"/>
    <property type="match status" value="1"/>
</dbReference>
<reference evidence="8" key="1">
    <citation type="submission" date="2022-03" db="EMBL/GenBank/DDBJ databases">
        <authorList>
            <person name="Legras J.-L."/>
            <person name="Devillers H."/>
            <person name="Grondin C."/>
        </authorList>
    </citation>
    <scope>NUCLEOTIDE SEQUENCE</scope>
    <source>
        <strain evidence="8">CLIB 1423</strain>
    </source>
</reference>
<evidence type="ECO:0000256" key="6">
    <source>
        <dbReference type="SAM" id="Phobius"/>
    </source>
</evidence>
<dbReference type="GO" id="GO:0016020">
    <property type="term" value="C:membrane"/>
    <property type="evidence" value="ECO:0007669"/>
    <property type="project" value="UniProtKB-SubCell"/>
</dbReference>
<dbReference type="InterPro" id="IPR050846">
    <property type="entry name" value="TLCD"/>
</dbReference>
<dbReference type="OrthoDB" id="10266980at2759"/>
<dbReference type="GO" id="GO:0005783">
    <property type="term" value="C:endoplasmic reticulum"/>
    <property type="evidence" value="ECO:0007669"/>
    <property type="project" value="TreeGrafter"/>
</dbReference>
<evidence type="ECO:0000256" key="5">
    <source>
        <dbReference type="PROSITE-ProRule" id="PRU00205"/>
    </source>
</evidence>
<evidence type="ECO:0000256" key="3">
    <source>
        <dbReference type="ARBA" id="ARBA00022989"/>
    </source>
</evidence>
<evidence type="ECO:0000313" key="8">
    <source>
        <dbReference type="EMBL" id="CAH2350730.1"/>
    </source>
</evidence>
<keyword evidence="2 5" id="KW-0812">Transmembrane</keyword>
<name>A0A9P0VWR6_9ASCO</name>
<feature type="transmembrane region" description="Helical" evidence="6">
    <location>
        <begin position="169"/>
        <end position="189"/>
    </location>
</feature>
<gene>
    <name evidence="8" type="ORF">CLIB1423_02S03840</name>
</gene>
<feature type="domain" description="TLC" evidence="7">
    <location>
        <begin position="69"/>
        <end position="274"/>
    </location>
</feature>
<comment type="caution">
    <text evidence="8">The sequence shown here is derived from an EMBL/GenBank/DDBJ whole genome shotgun (WGS) entry which is preliminary data.</text>
</comment>
<dbReference type="PANTHER" id="PTHR13439">
    <property type="entry name" value="CT120 PROTEIN"/>
    <property type="match status" value="1"/>
</dbReference>
<evidence type="ECO:0000256" key="4">
    <source>
        <dbReference type="ARBA" id="ARBA00023136"/>
    </source>
</evidence>
<evidence type="ECO:0000256" key="2">
    <source>
        <dbReference type="ARBA" id="ARBA00022692"/>
    </source>
</evidence>
<evidence type="ECO:0000256" key="1">
    <source>
        <dbReference type="ARBA" id="ARBA00004141"/>
    </source>
</evidence>
<dbReference type="InterPro" id="IPR006634">
    <property type="entry name" value="TLC-dom"/>
</dbReference>
<feature type="transmembrane region" description="Helical" evidence="6">
    <location>
        <begin position="72"/>
        <end position="92"/>
    </location>
</feature>
<sequence>MYQPIDFFPVKTEDPFLQYRPFPENPSNYFEAHWHEIAASFLFYVSIQYISAFSSKYIFGETYTKLDRKTKVNFDIHVVSQVQCVISIYFVVNCWYHPMLYNYTTDPVSSIVGYYPFGGLVAAATTGYFLWDTYVCLAYFSLFGTGFLFHGLAALYVFGTALIPFCLPWVPAFLLFEVSTPFVNMNWFASKLPAGTFSDKFVMINGLILMIVFFVVRILWGFYAVSQVAGSLWHTRHLLNPFFPVVVLSLNMMLNCLNVFWFYKMVKIAQKKAKASKSKKE</sequence>
<feature type="transmembrane region" description="Helical" evidence="6">
    <location>
        <begin position="112"/>
        <end position="131"/>
    </location>
</feature>
<dbReference type="SMART" id="SM00724">
    <property type="entry name" value="TLC"/>
    <property type="match status" value="1"/>
</dbReference>
<feature type="transmembrane region" description="Helical" evidence="6">
    <location>
        <begin position="37"/>
        <end position="60"/>
    </location>
</feature>
<comment type="subcellular location">
    <subcellularLocation>
        <location evidence="1">Membrane</location>
        <topology evidence="1">Multi-pass membrane protein</topology>
    </subcellularLocation>
</comment>
<dbReference type="PANTHER" id="PTHR13439:SF0">
    <property type="entry name" value="TOPOISOMERASE I DAMAGE AFFECTED PROTEIN 4"/>
    <property type="match status" value="1"/>
</dbReference>
<feature type="transmembrane region" description="Helical" evidence="6">
    <location>
        <begin position="242"/>
        <end position="263"/>
    </location>
</feature>
<dbReference type="Pfam" id="PF03798">
    <property type="entry name" value="TRAM_LAG1_CLN8"/>
    <property type="match status" value="1"/>
</dbReference>
<dbReference type="GO" id="GO:0055088">
    <property type="term" value="P:lipid homeostasis"/>
    <property type="evidence" value="ECO:0007669"/>
    <property type="project" value="TreeGrafter"/>
</dbReference>
<keyword evidence="9" id="KW-1185">Reference proteome</keyword>
<keyword evidence="3 6" id="KW-1133">Transmembrane helix</keyword>
<feature type="transmembrane region" description="Helical" evidence="6">
    <location>
        <begin position="201"/>
        <end position="222"/>
    </location>
</feature>
<proteinExistence type="predicted"/>
<dbReference type="Proteomes" id="UP000837801">
    <property type="component" value="Unassembled WGS sequence"/>
</dbReference>
<protein>
    <submittedName>
        <fullName evidence="8">Topoisomerase I damage affected protein 4</fullName>
    </submittedName>
</protein>
<evidence type="ECO:0000259" key="7">
    <source>
        <dbReference type="PROSITE" id="PS50922"/>
    </source>
</evidence>
<dbReference type="AlphaFoldDB" id="A0A9P0VWR6"/>
<dbReference type="EMBL" id="CAKXYY010000002">
    <property type="protein sequence ID" value="CAH2350730.1"/>
    <property type="molecule type" value="Genomic_DNA"/>
</dbReference>
<evidence type="ECO:0000313" key="9">
    <source>
        <dbReference type="Proteomes" id="UP000837801"/>
    </source>
</evidence>
<keyword evidence="4 5" id="KW-0472">Membrane</keyword>
<accession>A0A9P0VWR6</accession>
<organism evidence="8 9">
    <name type="scientific">[Candida] railenensis</name>
    <dbReference type="NCBI Taxonomy" id="45579"/>
    <lineage>
        <taxon>Eukaryota</taxon>
        <taxon>Fungi</taxon>
        <taxon>Dikarya</taxon>
        <taxon>Ascomycota</taxon>
        <taxon>Saccharomycotina</taxon>
        <taxon>Pichiomycetes</taxon>
        <taxon>Debaryomycetaceae</taxon>
        <taxon>Kurtzmaniella</taxon>
    </lineage>
</organism>
<feature type="transmembrane region" description="Helical" evidence="6">
    <location>
        <begin position="138"/>
        <end position="163"/>
    </location>
</feature>